<organism evidence="1 2">
    <name type="scientific">Paraglomus occultum</name>
    <dbReference type="NCBI Taxonomy" id="144539"/>
    <lineage>
        <taxon>Eukaryota</taxon>
        <taxon>Fungi</taxon>
        <taxon>Fungi incertae sedis</taxon>
        <taxon>Mucoromycota</taxon>
        <taxon>Glomeromycotina</taxon>
        <taxon>Glomeromycetes</taxon>
        <taxon>Paraglomerales</taxon>
        <taxon>Paraglomeraceae</taxon>
        <taxon>Paraglomus</taxon>
    </lineage>
</organism>
<reference evidence="1" key="1">
    <citation type="submission" date="2021-06" db="EMBL/GenBank/DDBJ databases">
        <authorList>
            <person name="Kallberg Y."/>
            <person name="Tangrot J."/>
            <person name="Rosling A."/>
        </authorList>
    </citation>
    <scope>NUCLEOTIDE SEQUENCE</scope>
    <source>
        <strain evidence="1">IA702</strain>
    </source>
</reference>
<name>A0A9N8ZSS5_9GLOM</name>
<dbReference type="AlphaFoldDB" id="A0A9N8ZSS5"/>
<dbReference type="EMBL" id="CAJVPJ010000279">
    <property type="protein sequence ID" value="CAG8505484.1"/>
    <property type="molecule type" value="Genomic_DNA"/>
</dbReference>
<feature type="non-terminal residue" evidence="1">
    <location>
        <position position="1"/>
    </location>
</feature>
<comment type="caution">
    <text evidence="1">The sequence shown here is derived from an EMBL/GenBank/DDBJ whole genome shotgun (WGS) entry which is preliminary data.</text>
</comment>
<accession>A0A9N8ZSS5</accession>
<protein>
    <submittedName>
        <fullName evidence="1">7501_t:CDS:1</fullName>
    </submittedName>
</protein>
<dbReference type="Proteomes" id="UP000789572">
    <property type="component" value="Unassembled WGS sequence"/>
</dbReference>
<proteinExistence type="predicted"/>
<sequence length="505" mass="57774">MTKGFGVIKFYKHLNYRHSQRQEAEEHLRKALEAIASEQNAFSGKAQDWLRDLSILTHNFSSEQYWNSVRVSEERETTKTTKAISAEKEEQHVVHIMSNVIIEHDTASSSLRNVVQERLEKRRVSFETLSNPKKKKSDFTVDISFDEYIDAVSAIETVRVDNAAAHTDPSWWGFLDFREEGVHPNLSLPRAKQFLSEEEINRLMAMARRSIEVAEDKMGRSAKSFLDALSRSDVVSLRVLAKERGTRGLAGLCALLEKESEANEGTFGNNLNREQVRDYLAYVNIEDDDTMYIGKCFEDVNAWISSFNGQCQSERTIDMFVLGPCAKTPRTVFLYGDNHSDADREDKTERSGTDRVGKSCDYLYWSSRREIGVGENAGPKLKDHHDAAKSKFIDVMKVAKSQHIQFKTLLIEQTMQNPLPKSVQETGDLYGIYEWASEDLPIKDTDVGEVILLCKRFLIHRYLIDNAGRTLDILSKKTKLFRDEMAREDSPSTVQLEHLRTPLKK</sequence>
<dbReference type="OrthoDB" id="2439588at2759"/>
<evidence type="ECO:0000313" key="1">
    <source>
        <dbReference type="EMBL" id="CAG8505484.1"/>
    </source>
</evidence>
<keyword evidence="2" id="KW-1185">Reference proteome</keyword>
<gene>
    <name evidence="1" type="ORF">POCULU_LOCUS2795</name>
</gene>
<evidence type="ECO:0000313" key="2">
    <source>
        <dbReference type="Proteomes" id="UP000789572"/>
    </source>
</evidence>